<protein>
    <recommendedName>
        <fullName evidence="2">Thioredoxin domain-containing protein</fullName>
    </recommendedName>
</protein>
<name>A0ABP3Y2T8_9FLAO</name>
<sequence length="154" mass="17255">MKKVVGILTLVLVTVGVCSFTMTETDDATGSKKEAVIAAKGINFSDLSFEQAKAEAKKTGKLIFIDAYASWCGPCKMMDRNTFSNEEVGEIFNERFINLKIDMEKSEDGPMLSRMFRVTAYPTFLWVDGDGKLVKRELGYKTPEQFITVVQDLK</sequence>
<proteinExistence type="predicted"/>
<dbReference type="SUPFAM" id="SSF52833">
    <property type="entry name" value="Thioredoxin-like"/>
    <property type="match status" value="1"/>
</dbReference>
<dbReference type="EMBL" id="BAAAFH010000003">
    <property type="protein sequence ID" value="GAA0874626.1"/>
    <property type="molecule type" value="Genomic_DNA"/>
</dbReference>
<dbReference type="PANTHER" id="PTHR32234:SF0">
    <property type="entry name" value="THIOL:DISULFIDE INTERCHANGE PROTEIN DSBD"/>
    <property type="match status" value="1"/>
</dbReference>
<feature type="signal peptide" evidence="1">
    <location>
        <begin position="1"/>
        <end position="19"/>
    </location>
</feature>
<accession>A0ABP3Y2T8</accession>
<comment type="caution">
    <text evidence="3">The sequence shown here is derived from an EMBL/GenBank/DDBJ whole genome shotgun (WGS) entry which is preliminary data.</text>
</comment>
<gene>
    <name evidence="3" type="ORF">GCM10009118_10340</name>
</gene>
<evidence type="ECO:0000313" key="3">
    <source>
        <dbReference type="EMBL" id="GAA0874626.1"/>
    </source>
</evidence>
<keyword evidence="4" id="KW-1185">Reference proteome</keyword>
<organism evidence="3 4">
    <name type="scientific">Wandonia haliotis</name>
    <dbReference type="NCBI Taxonomy" id="574963"/>
    <lineage>
        <taxon>Bacteria</taxon>
        <taxon>Pseudomonadati</taxon>
        <taxon>Bacteroidota</taxon>
        <taxon>Flavobacteriia</taxon>
        <taxon>Flavobacteriales</taxon>
        <taxon>Crocinitomicaceae</taxon>
        <taxon>Wandonia</taxon>
    </lineage>
</organism>
<reference evidence="4" key="1">
    <citation type="journal article" date="2019" name="Int. J. Syst. Evol. Microbiol.">
        <title>The Global Catalogue of Microorganisms (GCM) 10K type strain sequencing project: providing services to taxonomists for standard genome sequencing and annotation.</title>
        <authorList>
            <consortium name="The Broad Institute Genomics Platform"/>
            <consortium name="The Broad Institute Genome Sequencing Center for Infectious Disease"/>
            <person name="Wu L."/>
            <person name="Ma J."/>
        </authorList>
    </citation>
    <scope>NUCLEOTIDE SEQUENCE [LARGE SCALE GENOMIC DNA]</scope>
    <source>
        <strain evidence="4">JCM 16083</strain>
    </source>
</reference>
<evidence type="ECO:0000256" key="1">
    <source>
        <dbReference type="SAM" id="SignalP"/>
    </source>
</evidence>
<dbReference type="RefSeq" id="WP_343785527.1">
    <property type="nucleotide sequence ID" value="NZ_BAAAFH010000003.1"/>
</dbReference>
<dbReference type="PROSITE" id="PS51352">
    <property type="entry name" value="THIOREDOXIN_2"/>
    <property type="match status" value="1"/>
</dbReference>
<dbReference type="PANTHER" id="PTHR32234">
    <property type="entry name" value="THIOL:DISULFIDE INTERCHANGE PROTEIN DSBD"/>
    <property type="match status" value="1"/>
</dbReference>
<evidence type="ECO:0000259" key="2">
    <source>
        <dbReference type="PROSITE" id="PS51352"/>
    </source>
</evidence>
<dbReference type="Pfam" id="PF13899">
    <property type="entry name" value="Thioredoxin_7"/>
    <property type="match status" value="1"/>
</dbReference>
<dbReference type="Proteomes" id="UP001501126">
    <property type="component" value="Unassembled WGS sequence"/>
</dbReference>
<keyword evidence="1" id="KW-0732">Signal</keyword>
<feature type="domain" description="Thioredoxin" evidence="2">
    <location>
        <begin position="11"/>
        <end position="154"/>
    </location>
</feature>
<dbReference type="InterPro" id="IPR013766">
    <property type="entry name" value="Thioredoxin_domain"/>
</dbReference>
<dbReference type="Gene3D" id="3.40.30.10">
    <property type="entry name" value="Glutaredoxin"/>
    <property type="match status" value="1"/>
</dbReference>
<evidence type="ECO:0000313" key="4">
    <source>
        <dbReference type="Proteomes" id="UP001501126"/>
    </source>
</evidence>
<feature type="chain" id="PRO_5046100091" description="Thioredoxin domain-containing protein" evidence="1">
    <location>
        <begin position="20"/>
        <end position="154"/>
    </location>
</feature>
<dbReference type="InterPro" id="IPR036249">
    <property type="entry name" value="Thioredoxin-like_sf"/>
</dbReference>